<dbReference type="PANTHER" id="PTHR45947">
    <property type="entry name" value="SULFOQUINOVOSYL TRANSFERASE SQD2"/>
    <property type="match status" value="1"/>
</dbReference>
<dbReference type="InterPro" id="IPR028098">
    <property type="entry name" value="Glyco_trans_4-like_N"/>
</dbReference>
<dbReference type="CDD" id="cd03801">
    <property type="entry name" value="GT4_PimA-like"/>
    <property type="match status" value="2"/>
</dbReference>
<evidence type="ECO:0000313" key="3">
    <source>
        <dbReference type="EMBL" id="OHA49711.1"/>
    </source>
</evidence>
<dbReference type="Pfam" id="PF00534">
    <property type="entry name" value="Glycos_transf_1"/>
    <property type="match status" value="2"/>
</dbReference>
<dbReference type="Pfam" id="PF13439">
    <property type="entry name" value="Glyco_transf_4"/>
    <property type="match status" value="1"/>
</dbReference>
<name>A0A1G2PQ39_9BACT</name>
<sequence>MDFYEERKKRVLIFSLAYIPFASGAELAVKEITNRIKDIDFDIITLRFDRKWAKKEKIGNVNIYRIGGGKLFFSFFAFWKARKFHKKNGYDSVWSIMANRAGFAALFFKLWRPKVKYLLTLQEGDTLDYPEKRMGLAKIFIGGLFKKIFTKADYVQAISNYLADWAKNMGAKAPVEVVPNGVSINKYEIRNPKSETNLKSQNSNIKTIITTSRLVRKNGVDTLIKAMAILYVQHRMSNIKLQILGDGQDEKKLKDLAKELNVQNVVRFLGHIEPEYVYKYLAEADIFVRPSRTEGLGSSFLEAMGAGLPIIGAPVGGIPDFLKDGETGLFCKVDDSKDLAEKIKKLIMDETLVKRIAENGRRLVLEKYDWDNVAKQMKEIFKTMGRKLNILICTGIYPPDIGGPAKYAKNLTDEFSRNGNKVKVLAYGMEKKMPIGARHFWYFLRTIFALPKADLIIGLDIFSTGFPAVLAGKIFGKKTILRVGGDFLWETYIESTGHLIKLKDFYEKQPRLSLKFKIIALLQKFALKNTSALAFNTGWQKDFFEKIYKLNPRKNFIIENFYPEKSVVAEKINKVNEFNFLFAGRKIKFKNLKLLEEVFEDLESAGIKARLDIVDGLTQKELQEKIKNSYAAITVSISDFAPNFVVESLSYNKPFILTKDCGLAEKLDGLGVIVDPIDKNSIKKAILLLLDENNYKRYKEKIAEFNFTHSWKEIAQEFLAIYKTR</sequence>
<comment type="caution">
    <text evidence="3">The sequence shown here is derived from an EMBL/GenBank/DDBJ whole genome shotgun (WGS) entry which is preliminary data.</text>
</comment>
<dbReference type="GO" id="GO:0016757">
    <property type="term" value="F:glycosyltransferase activity"/>
    <property type="evidence" value="ECO:0007669"/>
    <property type="project" value="InterPro"/>
</dbReference>
<organism evidence="3 4">
    <name type="scientific">Candidatus Terrybacteria bacterium RIFCSPHIGHO2_02_41_19</name>
    <dbReference type="NCBI Taxonomy" id="1802364"/>
    <lineage>
        <taxon>Bacteria</taxon>
        <taxon>Candidatus Terryibacteriota</taxon>
    </lineage>
</organism>
<reference evidence="3 4" key="1">
    <citation type="journal article" date="2016" name="Nat. Commun.">
        <title>Thousands of microbial genomes shed light on interconnected biogeochemical processes in an aquifer system.</title>
        <authorList>
            <person name="Anantharaman K."/>
            <person name="Brown C.T."/>
            <person name="Hug L.A."/>
            <person name="Sharon I."/>
            <person name="Castelle C.J."/>
            <person name="Probst A.J."/>
            <person name="Thomas B.C."/>
            <person name="Singh A."/>
            <person name="Wilkins M.J."/>
            <person name="Karaoz U."/>
            <person name="Brodie E.L."/>
            <person name="Williams K.H."/>
            <person name="Hubbard S.S."/>
            <person name="Banfield J.F."/>
        </authorList>
    </citation>
    <scope>NUCLEOTIDE SEQUENCE [LARGE SCALE GENOMIC DNA]</scope>
</reference>
<accession>A0A1G2PQ39</accession>
<evidence type="ECO:0008006" key="5">
    <source>
        <dbReference type="Google" id="ProtNLM"/>
    </source>
</evidence>
<evidence type="ECO:0000313" key="4">
    <source>
        <dbReference type="Proteomes" id="UP000178646"/>
    </source>
</evidence>
<gene>
    <name evidence="3" type="ORF">A2W59_02145</name>
</gene>
<feature type="domain" description="Glycosyl transferase family 1" evidence="1">
    <location>
        <begin position="203"/>
        <end position="362"/>
    </location>
</feature>
<dbReference type="Proteomes" id="UP000178646">
    <property type="component" value="Unassembled WGS sequence"/>
</dbReference>
<dbReference type="EMBL" id="MHSU01000028">
    <property type="protein sequence ID" value="OHA49711.1"/>
    <property type="molecule type" value="Genomic_DNA"/>
</dbReference>
<protein>
    <recommendedName>
        <fullName evidence="5">Glycosyl transferase family 1 domain-containing protein</fullName>
    </recommendedName>
</protein>
<dbReference type="InterPro" id="IPR001296">
    <property type="entry name" value="Glyco_trans_1"/>
</dbReference>
<proteinExistence type="predicted"/>
<dbReference type="Gene3D" id="3.40.50.2000">
    <property type="entry name" value="Glycogen Phosphorylase B"/>
    <property type="match status" value="4"/>
</dbReference>
<feature type="domain" description="Glycosyltransferase subfamily 4-like N-terminal" evidence="2">
    <location>
        <begin position="29"/>
        <end position="184"/>
    </location>
</feature>
<evidence type="ECO:0000259" key="1">
    <source>
        <dbReference type="Pfam" id="PF00534"/>
    </source>
</evidence>
<dbReference type="PANTHER" id="PTHR45947:SF3">
    <property type="entry name" value="SULFOQUINOVOSYL TRANSFERASE SQD2"/>
    <property type="match status" value="1"/>
</dbReference>
<dbReference type="AlphaFoldDB" id="A0A1G2PQ39"/>
<dbReference type="SUPFAM" id="SSF53756">
    <property type="entry name" value="UDP-Glycosyltransferase/glycogen phosphorylase"/>
    <property type="match status" value="2"/>
</dbReference>
<feature type="domain" description="Glycosyl transferase family 1" evidence="1">
    <location>
        <begin position="572"/>
        <end position="700"/>
    </location>
</feature>
<dbReference type="InterPro" id="IPR050194">
    <property type="entry name" value="Glycosyltransferase_grp1"/>
</dbReference>
<evidence type="ECO:0000259" key="2">
    <source>
        <dbReference type="Pfam" id="PF13439"/>
    </source>
</evidence>